<evidence type="ECO:0000313" key="2">
    <source>
        <dbReference type="Proteomes" id="UP000572051"/>
    </source>
</evidence>
<accession>A0A7Z0EHX4</accession>
<proteinExistence type="predicted"/>
<dbReference type="EMBL" id="JACCFS010000001">
    <property type="protein sequence ID" value="NYJ32354.1"/>
    <property type="molecule type" value="Genomic_DNA"/>
</dbReference>
<dbReference type="AlphaFoldDB" id="A0A7Z0EHX4"/>
<reference evidence="1 2" key="1">
    <citation type="submission" date="2020-07" db="EMBL/GenBank/DDBJ databases">
        <title>Sequencing the genomes of 1000 actinobacteria strains.</title>
        <authorList>
            <person name="Klenk H.-P."/>
        </authorList>
    </citation>
    <scope>NUCLEOTIDE SEQUENCE [LARGE SCALE GENOMIC DNA]</scope>
    <source>
        <strain evidence="1 2">DSM 44442</strain>
    </source>
</reference>
<keyword evidence="2" id="KW-1185">Reference proteome</keyword>
<sequence>MTEARDPWSTGTASSRDQRLRLHRRTIVHGGRHFTVVSPRPSDPWRFGVRVDEYTMISSDVAGTRVLARLLWGLSYQRRPDTVLLIDSPHLVPNPWDGLPSPPVAFVPVPLSTVDASAVRRIRRHRLSRRPSEGGLTWNTHGYPAALAADTARQRDRWEGRWEIEHAWTEPVNGPRVRTFGDFVTISGDRRTLRRWALDVGGLGRFWHADQSCAEPDSDFAFDVHAIRHFHRQVSIATRARSEVMGAAEAPADPRLLSDRIACHAKAVAARGQGPWDPLRPMFLP</sequence>
<name>A0A7Z0EHX4_9ACTN</name>
<organism evidence="1 2">
    <name type="scientific">Nocardiopsis aegyptia</name>
    <dbReference type="NCBI Taxonomy" id="220378"/>
    <lineage>
        <taxon>Bacteria</taxon>
        <taxon>Bacillati</taxon>
        <taxon>Actinomycetota</taxon>
        <taxon>Actinomycetes</taxon>
        <taxon>Streptosporangiales</taxon>
        <taxon>Nocardiopsidaceae</taxon>
        <taxon>Nocardiopsis</taxon>
    </lineage>
</organism>
<dbReference type="RefSeq" id="WP_179820135.1">
    <property type="nucleotide sequence ID" value="NZ_JACCFS010000001.1"/>
</dbReference>
<comment type="caution">
    <text evidence="1">The sequence shown here is derived from an EMBL/GenBank/DDBJ whole genome shotgun (WGS) entry which is preliminary data.</text>
</comment>
<dbReference type="Proteomes" id="UP000572051">
    <property type="component" value="Unassembled WGS sequence"/>
</dbReference>
<gene>
    <name evidence="1" type="ORF">HNR10_000235</name>
</gene>
<protein>
    <submittedName>
        <fullName evidence="1">Uncharacterized protein</fullName>
    </submittedName>
</protein>
<evidence type="ECO:0000313" key="1">
    <source>
        <dbReference type="EMBL" id="NYJ32354.1"/>
    </source>
</evidence>